<accession>A0A0A9GJY3</accession>
<reference evidence="1" key="1">
    <citation type="submission" date="2014-09" db="EMBL/GenBank/DDBJ databases">
        <authorList>
            <person name="Magalhaes I.L.F."/>
            <person name="Oliveira U."/>
            <person name="Santos F.R."/>
            <person name="Vidigal T.H.D.A."/>
            <person name="Brescovit A.D."/>
            <person name="Santos A.J."/>
        </authorList>
    </citation>
    <scope>NUCLEOTIDE SEQUENCE</scope>
    <source>
        <tissue evidence="1">Shoot tissue taken approximately 20 cm above the soil surface</tissue>
    </source>
</reference>
<protein>
    <submittedName>
        <fullName evidence="1">Uncharacterized protein</fullName>
    </submittedName>
</protein>
<dbReference type="EMBL" id="GBRH01174187">
    <property type="protein sequence ID" value="JAE23709.1"/>
    <property type="molecule type" value="Transcribed_RNA"/>
</dbReference>
<sequence>MKETSQAFFHKMDCPRIIVSFVLPREKRGYILFCPSESQMS</sequence>
<proteinExistence type="predicted"/>
<dbReference type="AlphaFoldDB" id="A0A0A9GJY3"/>
<evidence type="ECO:0000313" key="1">
    <source>
        <dbReference type="EMBL" id="JAE23709.1"/>
    </source>
</evidence>
<name>A0A0A9GJY3_ARUDO</name>
<organism evidence="1">
    <name type="scientific">Arundo donax</name>
    <name type="common">Giant reed</name>
    <name type="synonym">Donax arundinaceus</name>
    <dbReference type="NCBI Taxonomy" id="35708"/>
    <lineage>
        <taxon>Eukaryota</taxon>
        <taxon>Viridiplantae</taxon>
        <taxon>Streptophyta</taxon>
        <taxon>Embryophyta</taxon>
        <taxon>Tracheophyta</taxon>
        <taxon>Spermatophyta</taxon>
        <taxon>Magnoliopsida</taxon>
        <taxon>Liliopsida</taxon>
        <taxon>Poales</taxon>
        <taxon>Poaceae</taxon>
        <taxon>PACMAD clade</taxon>
        <taxon>Arundinoideae</taxon>
        <taxon>Arundineae</taxon>
        <taxon>Arundo</taxon>
    </lineage>
</organism>
<reference evidence="1" key="2">
    <citation type="journal article" date="2015" name="Data Brief">
        <title>Shoot transcriptome of the giant reed, Arundo donax.</title>
        <authorList>
            <person name="Barrero R.A."/>
            <person name="Guerrero F.D."/>
            <person name="Moolhuijzen P."/>
            <person name="Goolsby J.A."/>
            <person name="Tidwell J."/>
            <person name="Bellgard S.E."/>
            <person name="Bellgard M.I."/>
        </authorList>
    </citation>
    <scope>NUCLEOTIDE SEQUENCE</scope>
    <source>
        <tissue evidence="1">Shoot tissue taken approximately 20 cm above the soil surface</tissue>
    </source>
</reference>